<protein>
    <submittedName>
        <fullName evidence="1">Uncharacterized protein</fullName>
    </submittedName>
</protein>
<accession>A0ABQ4KBI1</accession>
<reference evidence="1 2" key="1">
    <citation type="submission" date="2021-03" db="EMBL/GenBank/DDBJ databases">
        <title>Antimicrobial resistance genes in bacteria isolated from Japanese honey, and their potential for conferring macrolide and lincosamide resistance in the American foulbrood pathogen Paenibacillus larvae.</title>
        <authorList>
            <person name="Okamoto M."/>
            <person name="Kumagai M."/>
            <person name="Kanamori H."/>
            <person name="Takamatsu D."/>
        </authorList>
    </citation>
    <scope>NUCLEOTIDE SEQUENCE [LARGE SCALE GENOMIC DNA]</scope>
    <source>
        <strain evidence="1 2">J1TS3</strain>
    </source>
</reference>
<dbReference type="EMBL" id="BOQT01000025">
    <property type="protein sequence ID" value="GIN23086.1"/>
    <property type="molecule type" value="Genomic_DNA"/>
</dbReference>
<evidence type="ECO:0000313" key="1">
    <source>
        <dbReference type="EMBL" id="GIN23086.1"/>
    </source>
</evidence>
<keyword evidence="2" id="KW-1185">Reference proteome</keyword>
<comment type="caution">
    <text evidence="1">The sequence shown here is derived from an EMBL/GenBank/DDBJ whole genome shotgun (WGS) entry which is preliminary data.</text>
</comment>
<dbReference type="Proteomes" id="UP000680279">
    <property type="component" value="Unassembled WGS sequence"/>
</dbReference>
<organism evidence="1 2">
    <name type="scientific">Siminovitchia fordii</name>
    <dbReference type="NCBI Taxonomy" id="254759"/>
    <lineage>
        <taxon>Bacteria</taxon>
        <taxon>Bacillati</taxon>
        <taxon>Bacillota</taxon>
        <taxon>Bacilli</taxon>
        <taxon>Bacillales</taxon>
        <taxon>Bacillaceae</taxon>
        <taxon>Siminovitchia</taxon>
    </lineage>
</organism>
<name>A0ABQ4KBI1_9BACI</name>
<gene>
    <name evidence="1" type="ORF">J1TS3_42200</name>
</gene>
<evidence type="ECO:0000313" key="2">
    <source>
        <dbReference type="Proteomes" id="UP000680279"/>
    </source>
</evidence>
<sequence length="74" mass="8321">MPNSNPVKYTIISPNAGTSYEFYLIISKPLKSDMLVRSSTTIKSVIVQEAVKLNGVIHEWVCVFLYGVILIDKF</sequence>
<proteinExistence type="predicted"/>